<protein>
    <submittedName>
        <fullName evidence="3">Enoyl-CoA hydratase</fullName>
    </submittedName>
</protein>
<evidence type="ECO:0000256" key="2">
    <source>
        <dbReference type="RuleBase" id="RU003707"/>
    </source>
</evidence>
<evidence type="ECO:0000256" key="1">
    <source>
        <dbReference type="ARBA" id="ARBA00005254"/>
    </source>
</evidence>
<dbReference type="Gene3D" id="3.90.226.10">
    <property type="entry name" value="2-enoyl-CoA Hydratase, Chain A, domain 1"/>
    <property type="match status" value="1"/>
</dbReference>
<dbReference type="InterPro" id="IPR018376">
    <property type="entry name" value="Enoyl-CoA_hyd/isom_CS"/>
</dbReference>
<dbReference type="InterPro" id="IPR001753">
    <property type="entry name" value="Enoyl-CoA_hydra/iso"/>
</dbReference>
<gene>
    <name evidence="3" type="ORF">BI380_20695</name>
</gene>
<dbReference type="NCBIfam" id="NF004795">
    <property type="entry name" value="PRK06143.1"/>
    <property type="match status" value="1"/>
</dbReference>
<dbReference type="SUPFAM" id="SSF52096">
    <property type="entry name" value="ClpP/crotonase"/>
    <property type="match status" value="1"/>
</dbReference>
<evidence type="ECO:0000313" key="4">
    <source>
        <dbReference type="Proteomes" id="UP000095607"/>
    </source>
</evidence>
<dbReference type="Proteomes" id="UP000095607">
    <property type="component" value="Chromosome"/>
</dbReference>
<comment type="similarity">
    <text evidence="1 2">Belongs to the enoyl-CoA hydratase/isomerase family.</text>
</comment>
<accession>A0ABM6E7N8</accession>
<dbReference type="Pfam" id="PF00378">
    <property type="entry name" value="ECH_1"/>
    <property type="match status" value="1"/>
</dbReference>
<name>A0ABM6E7N8_9BURK</name>
<dbReference type="EMBL" id="CP017420">
    <property type="protein sequence ID" value="AOV03595.1"/>
    <property type="molecule type" value="Genomic_DNA"/>
</dbReference>
<dbReference type="RefSeq" id="WP_046239353.1">
    <property type="nucleotide sequence ID" value="NZ_CP017420.1"/>
</dbReference>
<organism evidence="3 4">
    <name type="scientific">Delftia tsuruhatensis</name>
    <dbReference type="NCBI Taxonomy" id="180282"/>
    <lineage>
        <taxon>Bacteria</taxon>
        <taxon>Pseudomonadati</taxon>
        <taxon>Pseudomonadota</taxon>
        <taxon>Betaproteobacteria</taxon>
        <taxon>Burkholderiales</taxon>
        <taxon>Comamonadaceae</taxon>
        <taxon>Delftia</taxon>
    </lineage>
</organism>
<proteinExistence type="inferred from homology"/>
<dbReference type="PROSITE" id="PS00166">
    <property type="entry name" value="ENOYL_COA_HYDRATASE"/>
    <property type="match status" value="1"/>
</dbReference>
<dbReference type="CDD" id="cd06558">
    <property type="entry name" value="crotonase-like"/>
    <property type="match status" value="1"/>
</dbReference>
<keyword evidence="4" id="KW-1185">Reference proteome</keyword>
<sequence>MHAQVTFPTPQTAVLTITGGGPLNILGTPVIRALTAQLAELAERPDLHCLVLRGSGTRAFVAGADIREMASLNAASARAFISGLRDLCNAVRHFPVPVIARLQGHTLGGGLELAMAADLRIAADDAVVGMPEVKVGIPSVIHAAMMPAQIGGTRASWLLLTGENIGALQAERWGLLNECVPGDQLDARIAQIAEGLGGIGIEALRQQKRLLRRWEGMGVDSAITDSVAEFGAAFNTGEPQHHMNAFLERKQAKAQAQPQPQPQP</sequence>
<dbReference type="PANTHER" id="PTHR11941:SF171">
    <property type="entry name" value="SD19268P"/>
    <property type="match status" value="1"/>
</dbReference>
<dbReference type="InterPro" id="IPR029045">
    <property type="entry name" value="ClpP/crotonase-like_dom_sf"/>
</dbReference>
<dbReference type="PANTHER" id="PTHR11941">
    <property type="entry name" value="ENOYL-COA HYDRATASE-RELATED"/>
    <property type="match status" value="1"/>
</dbReference>
<reference evidence="3 4" key="1">
    <citation type="submission" date="2016-09" db="EMBL/GenBank/DDBJ databases">
        <title>Complete genome sequence of Deltia acidovorans CM13 isolated from murine proximal colonic tissue.</title>
        <authorList>
            <person name="Saffarian A."/>
        </authorList>
    </citation>
    <scope>NUCLEOTIDE SEQUENCE [LARGE SCALE GENOMIC DNA]</scope>
    <source>
        <strain evidence="3 4">CM13</strain>
    </source>
</reference>
<evidence type="ECO:0000313" key="3">
    <source>
        <dbReference type="EMBL" id="AOV03595.1"/>
    </source>
</evidence>